<evidence type="ECO:0000256" key="1">
    <source>
        <dbReference type="PIRSR" id="PIRSR613078-2"/>
    </source>
</evidence>
<dbReference type="EMBL" id="CP036281">
    <property type="protein sequence ID" value="QDU80186.1"/>
    <property type="molecule type" value="Genomic_DNA"/>
</dbReference>
<dbReference type="Gene3D" id="3.40.50.1240">
    <property type="entry name" value="Phosphoglycerate mutase-like"/>
    <property type="match status" value="1"/>
</dbReference>
<dbReference type="PANTHER" id="PTHR47623:SF1">
    <property type="entry name" value="OS09G0287300 PROTEIN"/>
    <property type="match status" value="1"/>
</dbReference>
<dbReference type="InterPro" id="IPR013078">
    <property type="entry name" value="His_Pase_superF_clade-1"/>
</dbReference>
<keyword evidence="4" id="KW-1185">Reference proteome</keyword>
<dbReference type="AlphaFoldDB" id="A0A518CLS7"/>
<dbReference type="SMART" id="SM00855">
    <property type="entry name" value="PGAM"/>
    <property type="match status" value="1"/>
</dbReference>
<feature type="region of interest" description="Disordered" evidence="2">
    <location>
        <begin position="9"/>
        <end position="28"/>
    </location>
</feature>
<dbReference type="CDD" id="cd07067">
    <property type="entry name" value="HP_PGM_like"/>
    <property type="match status" value="1"/>
</dbReference>
<accession>A0A518CLS7</accession>
<organism evidence="3 4">
    <name type="scientific">Polystyrenella longa</name>
    <dbReference type="NCBI Taxonomy" id="2528007"/>
    <lineage>
        <taxon>Bacteria</taxon>
        <taxon>Pseudomonadati</taxon>
        <taxon>Planctomycetota</taxon>
        <taxon>Planctomycetia</taxon>
        <taxon>Planctomycetales</taxon>
        <taxon>Planctomycetaceae</taxon>
        <taxon>Polystyrenella</taxon>
    </lineage>
</organism>
<sequence>MKTLLLMRHSKSSWDNPADQDIERPLNSRGKREATLMGKHLVNEGLEPDMIVCSNAKRARRTAEKVIKAMDWNGPLEVNPDLYFSSVISYVDVLNQQLDKHDRVLLIGHNPIIEDFLSTFTGGWREAKTSTVAQLKIDIKSWSDLSHNTKARLKNFWIPAMLEK</sequence>
<feature type="binding site" evidence="1">
    <location>
        <position position="58"/>
    </location>
    <ligand>
        <name>substrate</name>
    </ligand>
</feature>
<name>A0A518CLS7_9PLAN</name>
<evidence type="ECO:0000313" key="3">
    <source>
        <dbReference type="EMBL" id="QDU80186.1"/>
    </source>
</evidence>
<dbReference type="KEGG" id="plon:Pla110_19100"/>
<dbReference type="InterPro" id="IPR029033">
    <property type="entry name" value="His_PPase_superfam"/>
</dbReference>
<gene>
    <name evidence="3" type="ORF">Pla110_19100</name>
</gene>
<dbReference type="PANTHER" id="PTHR47623">
    <property type="entry name" value="OS09G0287300 PROTEIN"/>
    <property type="match status" value="1"/>
</dbReference>
<reference evidence="3 4" key="1">
    <citation type="submission" date="2019-02" db="EMBL/GenBank/DDBJ databases">
        <title>Deep-cultivation of Planctomycetes and their phenomic and genomic characterization uncovers novel biology.</title>
        <authorList>
            <person name="Wiegand S."/>
            <person name="Jogler M."/>
            <person name="Boedeker C."/>
            <person name="Pinto D."/>
            <person name="Vollmers J."/>
            <person name="Rivas-Marin E."/>
            <person name="Kohn T."/>
            <person name="Peeters S.H."/>
            <person name="Heuer A."/>
            <person name="Rast P."/>
            <person name="Oberbeckmann S."/>
            <person name="Bunk B."/>
            <person name="Jeske O."/>
            <person name="Meyerdierks A."/>
            <person name="Storesund J.E."/>
            <person name="Kallscheuer N."/>
            <person name="Luecker S."/>
            <person name="Lage O.M."/>
            <person name="Pohl T."/>
            <person name="Merkel B.J."/>
            <person name="Hornburger P."/>
            <person name="Mueller R.-W."/>
            <person name="Bruemmer F."/>
            <person name="Labrenz M."/>
            <person name="Spormann A.M."/>
            <person name="Op den Camp H."/>
            <person name="Overmann J."/>
            <person name="Amann R."/>
            <person name="Jetten M.S.M."/>
            <person name="Mascher T."/>
            <person name="Medema M.H."/>
            <person name="Devos D.P."/>
            <person name="Kaster A.-K."/>
            <person name="Ovreas L."/>
            <person name="Rohde M."/>
            <person name="Galperin M.Y."/>
            <person name="Jogler C."/>
        </authorList>
    </citation>
    <scope>NUCLEOTIDE SEQUENCE [LARGE SCALE GENOMIC DNA]</scope>
    <source>
        <strain evidence="3 4">Pla110</strain>
    </source>
</reference>
<dbReference type="RefSeq" id="WP_144995373.1">
    <property type="nucleotide sequence ID" value="NZ_CP036281.1"/>
</dbReference>
<dbReference type="OrthoDB" id="9781415at2"/>
<proteinExistence type="predicted"/>
<dbReference type="Proteomes" id="UP000317178">
    <property type="component" value="Chromosome"/>
</dbReference>
<dbReference type="Pfam" id="PF00300">
    <property type="entry name" value="His_Phos_1"/>
    <property type="match status" value="1"/>
</dbReference>
<evidence type="ECO:0000313" key="4">
    <source>
        <dbReference type="Proteomes" id="UP000317178"/>
    </source>
</evidence>
<evidence type="ECO:0000256" key="2">
    <source>
        <dbReference type="SAM" id="MobiDB-lite"/>
    </source>
</evidence>
<dbReference type="SUPFAM" id="SSF53254">
    <property type="entry name" value="Phosphoglycerate mutase-like"/>
    <property type="match status" value="1"/>
</dbReference>
<protein>
    <submittedName>
        <fullName evidence="3">Phosphohistidine phosphatase</fullName>
    </submittedName>
</protein>